<name>A0A2N7AU16_9LACO</name>
<keyword evidence="1" id="KW-0812">Transmembrane</keyword>
<dbReference type="Proteomes" id="UP000235649">
    <property type="component" value="Unassembled WGS sequence"/>
</dbReference>
<organism evidence="2 3">
    <name type="scientific">Companilactobacillus nuruki</name>
    <dbReference type="NCBI Taxonomy" id="1993540"/>
    <lineage>
        <taxon>Bacteria</taxon>
        <taxon>Bacillati</taxon>
        <taxon>Bacillota</taxon>
        <taxon>Bacilli</taxon>
        <taxon>Lactobacillales</taxon>
        <taxon>Lactobacillaceae</taxon>
        <taxon>Companilactobacillus</taxon>
    </lineage>
</organism>
<gene>
    <name evidence="2" type="ORF">CBP76_07250</name>
</gene>
<proteinExistence type="predicted"/>
<evidence type="ECO:0000313" key="2">
    <source>
        <dbReference type="EMBL" id="PMD70280.1"/>
    </source>
</evidence>
<sequence length="62" mass="7348">MTISISPVIWVPVVFFFFGFIIRPFYEHSIIQGYFDLFASWICCDPEYKSKKKAFFIKKKAA</sequence>
<keyword evidence="3" id="KW-1185">Reference proteome</keyword>
<feature type="transmembrane region" description="Helical" evidence="1">
    <location>
        <begin position="6"/>
        <end position="26"/>
    </location>
</feature>
<keyword evidence="1" id="KW-1133">Transmembrane helix</keyword>
<evidence type="ECO:0000313" key="3">
    <source>
        <dbReference type="Proteomes" id="UP000235649"/>
    </source>
</evidence>
<comment type="caution">
    <text evidence="2">The sequence shown here is derived from an EMBL/GenBank/DDBJ whole genome shotgun (WGS) entry which is preliminary data.</text>
</comment>
<accession>A0A2N7AU16</accession>
<keyword evidence="1" id="KW-0472">Membrane</keyword>
<reference evidence="2 3" key="1">
    <citation type="submission" date="2017-05" db="EMBL/GenBank/DDBJ databases">
        <title>Lactobacillus nurukis nov., sp. nov., isolated from nuruk.</title>
        <authorList>
            <person name="Kim S.-J."/>
        </authorList>
    </citation>
    <scope>NUCLEOTIDE SEQUENCE [LARGE SCALE GENOMIC DNA]</scope>
    <source>
        <strain evidence="2 3">SYF10-1a</strain>
    </source>
</reference>
<dbReference type="EMBL" id="NIPR01000022">
    <property type="protein sequence ID" value="PMD70280.1"/>
    <property type="molecule type" value="Genomic_DNA"/>
</dbReference>
<dbReference type="AlphaFoldDB" id="A0A2N7AU16"/>
<evidence type="ECO:0000256" key="1">
    <source>
        <dbReference type="SAM" id="Phobius"/>
    </source>
</evidence>
<dbReference type="RefSeq" id="WP_102196268.1">
    <property type="nucleotide sequence ID" value="NZ_NIPR01000022.1"/>
</dbReference>
<protein>
    <submittedName>
        <fullName evidence="2">Uncharacterized protein</fullName>
    </submittedName>
</protein>